<name>A0A3A9W0B3_9ACTN</name>
<accession>A0A3A9W0B3</accession>
<protein>
    <submittedName>
        <fullName evidence="2">DUF397 domain-containing protein</fullName>
    </submittedName>
</protein>
<dbReference type="Pfam" id="PF04149">
    <property type="entry name" value="DUF397"/>
    <property type="match status" value="1"/>
</dbReference>
<dbReference type="Proteomes" id="UP000275024">
    <property type="component" value="Unassembled WGS sequence"/>
</dbReference>
<keyword evidence="4" id="KW-1185">Reference proteome</keyword>
<evidence type="ECO:0000313" key="5">
    <source>
        <dbReference type="Proteomes" id="UP000275024"/>
    </source>
</evidence>
<organism evidence="2 5">
    <name type="scientific">Streptomyces radicis</name>
    <dbReference type="NCBI Taxonomy" id="1750517"/>
    <lineage>
        <taxon>Bacteria</taxon>
        <taxon>Bacillati</taxon>
        <taxon>Actinomycetota</taxon>
        <taxon>Actinomycetes</taxon>
        <taxon>Kitasatosporales</taxon>
        <taxon>Streptomycetaceae</taxon>
        <taxon>Streptomyces</taxon>
    </lineage>
</organism>
<comment type="caution">
    <text evidence="2">The sequence shown here is derived from an EMBL/GenBank/DDBJ whole genome shotgun (WGS) entry which is preliminary data.</text>
</comment>
<evidence type="ECO:0000313" key="2">
    <source>
        <dbReference type="EMBL" id="RKN06309.1"/>
    </source>
</evidence>
<dbReference type="RefSeq" id="WP_120698783.1">
    <property type="nucleotide sequence ID" value="NZ_RBDX01000021.1"/>
</dbReference>
<proteinExistence type="predicted"/>
<reference evidence="4 5" key="1">
    <citation type="submission" date="2018-09" db="EMBL/GenBank/DDBJ databases">
        <title>Streptomyces sp. nov. DS1-2, an endophytic actinomycete isolated from roots of Dendrobium scabrilingue.</title>
        <authorList>
            <person name="Kuncharoen N."/>
            <person name="Kudo T."/>
            <person name="Ohkuma M."/>
            <person name="Yuki M."/>
            <person name="Tanasupawat S."/>
        </authorList>
    </citation>
    <scope>NUCLEOTIDE SEQUENCE [LARGE SCALE GENOMIC DNA]</scope>
    <source>
        <strain evidence="2 5">AZ1-7</strain>
        <strain evidence="3 4">DS1-2</strain>
    </source>
</reference>
<evidence type="ECO:0000313" key="3">
    <source>
        <dbReference type="EMBL" id="RKN18639.1"/>
    </source>
</evidence>
<sequence>MNRAETLTVTAWRTSSYSTNGGNCVEIGEGITHAVPVRDSKNPMGPALVFSGDQWDGFMIALKGGALFTQGRGPLT</sequence>
<evidence type="ECO:0000259" key="1">
    <source>
        <dbReference type="Pfam" id="PF04149"/>
    </source>
</evidence>
<evidence type="ECO:0000313" key="4">
    <source>
        <dbReference type="Proteomes" id="UP000268652"/>
    </source>
</evidence>
<gene>
    <name evidence="3" type="ORF">D7318_21575</name>
    <name evidence="2" type="ORF">D7319_22715</name>
</gene>
<dbReference type="AlphaFoldDB" id="A0A3A9W0B3"/>
<dbReference type="EMBL" id="RBDX01000021">
    <property type="protein sequence ID" value="RKN06309.1"/>
    <property type="molecule type" value="Genomic_DNA"/>
</dbReference>
<dbReference type="EMBL" id="RBDY01000018">
    <property type="protein sequence ID" value="RKN18639.1"/>
    <property type="molecule type" value="Genomic_DNA"/>
</dbReference>
<dbReference type="Proteomes" id="UP000268652">
    <property type="component" value="Unassembled WGS sequence"/>
</dbReference>
<feature type="domain" description="DUF397" evidence="1">
    <location>
        <begin position="11"/>
        <end position="63"/>
    </location>
</feature>
<dbReference type="OrthoDB" id="4570646at2"/>
<dbReference type="InterPro" id="IPR007278">
    <property type="entry name" value="DUF397"/>
</dbReference>